<dbReference type="AlphaFoldDB" id="A0AAD3HB29"/>
<dbReference type="InterPro" id="IPR026906">
    <property type="entry name" value="LRR_5"/>
</dbReference>
<dbReference type="PANTHER" id="PTHR45661">
    <property type="entry name" value="SURFACE ANTIGEN"/>
    <property type="match status" value="1"/>
</dbReference>
<protein>
    <recommendedName>
        <fullName evidence="7">RING-type domain-containing protein</fullName>
    </recommendedName>
</protein>
<keyword evidence="2" id="KW-0863">Zinc-finger</keyword>
<dbReference type="PROSITE" id="PS00518">
    <property type="entry name" value="ZF_RING_1"/>
    <property type="match status" value="1"/>
</dbReference>
<evidence type="ECO:0000313" key="6">
    <source>
        <dbReference type="Proteomes" id="UP001054902"/>
    </source>
</evidence>
<dbReference type="Gene3D" id="3.30.40.10">
    <property type="entry name" value="Zinc/RING finger domain, C3HC4 (zinc finger)"/>
    <property type="match status" value="1"/>
</dbReference>
<evidence type="ECO:0000256" key="2">
    <source>
        <dbReference type="ARBA" id="ARBA00022771"/>
    </source>
</evidence>
<evidence type="ECO:0008006" key="7">
    <source>
        <dbReference type="Google" id="ProtNLM"/>
    </source>
</evidence>
<evidence type="ECO:0000256" key="1">
    <source>
        <dbReference type="ARBA" id="ARBA00022723"/>
    </source>
</evidence>
<reference evidence="5 6" key="1">
    <citation type="journal article" date="2021" name="Sci. Rep.">
        <title>The genome of the diatom Chaetoceros tenuissimus carries an ancient integrated fragment of an extant virus.</title>
        <authorList>
            <person name="Hongo Y."/>
            <person name="Kimura K."/>
            <person name="Takaki Y."/>
            <person name="Yoshida Y."/>
            <person name="Baba S."/>
            <person name="Kobayashi G."/>
            <person name="Nagasaki K."/>
            <person name="Hano T."/>
            <person name="Tomaru Y."/>
        </authorList>
    </citation>
    <scope>NUCLEOTIDE SEQUENCE [LARGE SCALE GENOMIC DNA]</scope>
    <source>
        <strain evidence="5 6">NIES-3715</strain>
    </source>
</reference>
<feature type="region of interest" description="Disordered" evidence="4">
    <location>
        <begin position="409"/>
        <end position="439"/>
    </location>
</feature>
<dbReference type="PANTHER" id="PTHR45661:SF3">
    <property type="entry name" value="IG-LIKE DOMAIN-CONTAINING PROTEIN"/>
    <property type="match status" value="1"/>
</dbReference>
<dbReference type="GO" id="GO:0008270">
    <property type="term" value="F:zinc ion binding"/>
    <property type="evidence" value="ECO:0007669"/>
    <property type="project" value="UniProtKB-KW"/>
</dbReference>
<dbReference type="Proteomes" id="UP001054902">
    <property type="component" value="Unassembled WGS sequence"/>
</dbReference>
<proteinExistence type="predicted"/>
<keyword evidence="3" id="KW-0862">Zinc</keyword>
<comment type="caution">
    <text evidence="5">The sequence shown here is derived from an EMBL/GenBank/DDBJ whole genome shotgun (WGS) entry which is preliminary data.</text>
</comment>
<dbReference type="InterPro" id="IPR017907">
    <property type="entry name" value="Znf_RING_CS"/>
</dbReference>
<name>A0AAD3HB29_9STRA</name>
<sequence>MRIQTEEWRRFIPGVRMYRGKKTLFYNGEIIRRDQITDTRNERDSWQVIMVLPGVEVIPERTFYGCLRVEVVIMADTVKRIENQAFYECRSLFFIKLSKNLEYIGELTFYHCNSLTSIFIPQSCIEIARDAFRCCKELIIFSVPQTTELGVNVVWDTALIRASPFGLNQFGGYEKEINSRVNNWLKNRHNKYPLHKLCCNEQPKPDLQIHNNINWFQKDGCGLMPVDYFIANYGEDEHIHFLPRYVQHLIKNRKLDVLKELSTGEIIARQIMYLESQIVEKDEIISTFEKGRDYGMSVKLLEDEIKCCLCTNKFSTDINSTLPEIRRFLPVLSRAACPHYFCKGCIEQTQLAAADNAPQNKLPKWLKCMICKRKTAFCPEDPFYHLKLIELLERARRLHPIDVKVEEGQETIESGSNSNDDRPSKRQKVTNVAIKKEME</sequence>
<accession>A0AAD3HB29</accession>
<dbReference type="InterPro" id="IPR013083">
    <property type="entry name" value="Znf_RING/FYVE/PHD"/>
</dbReference>
<gene>
    <name evidence="5" type="ORF">CTEN210_13496</name>
</gene>
<evidence type="ECO:0000256" key="4">
    <source>
        <dbReference type="SAM" id="MobiDB-lite"/>
    </source>
</evidence>
<evidence type="ECO:0000313" key="5">
    <source>
        <dbReference type="EMBL" id="GFH57020.1"/>
    </source>
</evidence>
<dbReference type="Gene3D" id="3.80.10.10">
    <property type="entry name" value="Ribonuclease Inhibitor"/>
    <property type="match status" value="1"/>
</dbReference>
<evidence type="ECO:0000256" key="3">
    <source>
        <dbReference type="ARBA" id="ARBA00022833"/>
    </source>
</evidence>
<dbReference type="InterPro" id="IPR032675">
    <property type="entry name" value="LRR_dom_sf"/>
</dbReference>
<keyword evidence="6" id="KW-1185">Reference proteome</keyword>
<dbReference type="Pfam" id="PF13306">
    <property type="entry name" value="LRR_5"/>
    <property type="match status" value="1"/>
</dbReference>
<dbReference type="EMBL" id="BLLK01000057">
    <property type="protein sequence ID" value="GFH57020.1"/>
    <property type="molecule type" value="Genomic_DNA"/>
</dbReference>
<dbReference type="SUPFAM" id="SSF52058">
    <property type="entry name" value="L domain-like"/>
    <property type="match status" value="1"/>
</dbReference>
<keyword evidence="1" id="KW-0479">Metal-binding</keyword>
<dbReference type="InterPro" id="IPR053139">
    <property type="entry name" value="Surface_bspA-like"/>
</dbReference>
<organism evidence="5 6">
    <name type="scientific">Chaetoceros tenuissimus</name>
    <dbReference type="NCBI Taxonomy" id="426638"/>
    <lineage>
        <taxon>Eukaryota</taxon>
        <taxon>Sar</taxon>
        <taxon>Stramenopiles</taxon>
        <taxon>Ochrophyta</taxon>
        <taxon>Bacillariophyta</taxon>
        <taxon>Coscinodiscophyceae</taxon>
        <taxon>Chaetocerotophycidae</taxon>
        <taxon>Chaetocerotales</taxon>
        <taxon>Chaetocerotaceae</taxon>
        <taxon>Chaetoceros</taxon>
    </lineage>
</organism>